<evidence type="ECO:0000256" key="4">
    <source>
        <dbReference type="ARBA" id="ARBA00022989"/>
    </source>
</evidence>
<evidence type="ECO:0000313" key="9">
    <source>
        <dbReference type="EMBL" id="KAF1964508.1"/>
    </source>
</evidence>
<feature type="transmembrane region" description="Helical" evidence="7">
    <location>
        <begin position="285"/>
        <end position="307"/>
    </location>
</feature>
<organism evidence="9 10">
    <name type="scientific">Bimuria novae-zelandiae CBS 107.79</name>
    <dbReference type="NCBI Taxonomy" id="1447943"/>
    <lineage>
        <taxon>Eukaryota</taxon>
        <taxon>Fungi</taxon>
        <taxon>Dikarya</taxon>
        <taxon>Ascomycota</taxon>
        <taxon>Pezizomycotina</taxon>
        <taxon>Dothideomycetes</taxon>
        <taxon>Pleosporomycetidae</taxon>
        <taxon>Pleosporales</taxon>
        <taxon>Massarineae</taxon>
        <taxon>Didymosphaeriaceae</taxon>
        <taxon>Bimuria</taxon>
    </lineage>
</organism>
<evidence type="ECO:0000256" key="5">
    <source>
        <dbReference type="ARBA" id="ARBA00023136"/>
    </source>
</evidence>
<dbReference type="PROSITE" id="PS50850">
    <property type="entry name" value="MFS"/>
    <property type="match status" value="1"/>
</dbReference>
<dbReference type="Gene3D" id="1.20.1250.20">
    <property type="entry name" value="MFS general substrate transporter like domains"/>
    <property type="match status" value="1"/>
</dbReference>
<feature type="domain" description="Major facilitator superfamily (MFS) profile" evidence="8">
    <location>
        <begin position="64"/>
        <end position="536"/>
    </location>
</feature>
<accession>A0A6A5UI97</accession>
<dbReference type="Gene3D" id="1.20.1720.10">
    <property type="entry name" value="Multidrug resistance protein D"/>
    <property type="match status" value="1"/>
</dbReference>
<evidence type="ECO:0000256" key="1">
    <source>
        <dbReference type="ARBA" id="ARBA00004141"/>
    </source>
</evidence>
<dbReference type="InterPro" id="IPR020846">
    <property type="entry name" value="MFS_dom"/>
</dbReference>
<dbReference type="GO" id="GO:0016020">
    <property type="term" value="C:membrane"/>
    <property type="evidence" value="ECO:0007669"/>
    <property type="project" value="UniProtKB-SubCell"/>
</dbReference>
<dbReference type="GO" id="GO:0022857">
    <property type="term" value="F:transmembrane transporter activity"/>
    <property type="evidence" value="ECO:0007669"/>
    <property type="project" value="InterPro"/>
</dbReference>
<dbReference type="CDD" id="cd17476">
    <property type="entry name" value="MFS_Amf1_MDR_like"/>
    <property type="match status" value="1"/>
</dbReference>
<name>A0A6A5UI97_9PLEO</name>
<feature type="transmembrane region" description="Helical" evidence="7">
    <location>
        <begin position="130"/>
        <end position="148"/>
    </location>
</feature>
<feature type="transmembrane region" description="Helical" evidence="7">
    <location>
        <begin position="328"/>
        <end position="352"/>
    </location>
</feature>
<keyword evidence="2" id="KW-0813">Transport</keyword>
<feature type="transmembrane region" description="Helical" evidence="7">
    <location>
        <begin position="418"/>
        <end position="445"/>
    </location>
</feature>
<dbReference type="InterPro" id="IPR011701">
    <property type="entry name" value="MFS"/>
</dbReference>
<keyword evidence="10" id="KW-1185">Reference proteome</keyword>
<proteinExistence type="predicted"/>
<keyword evidence="3 7" id="KW-0812">Transmembrane</keyword>
<feature type="transmembrane region" description="Helical" evidence="7">
    <location>
        <begin position="101"/>
        <end position="118"/>
    </location>
</feature>
<feature type="transmembrane region" description="Helical" evidence="7">
    <location>
        <begin position="253"/>
        <end position="273"/>
    </location>
</feature>
<feature type="region of interest" description="Disordered" evidence="6">
    <location>
        <begin position="1"/>
        <end position="42"/>
    </location>
</feature>
<reference evidence="9" key="1">
    <citation type="journal article" date="2020" name="Stud. Mycol.">
        <title>101 Dothideomycetes genomes: a test case for predicting lifestyles and emergence of pathogens.</title>
        <authorList>
            <person name="Haridas S."/>
            <person name="Albert R."/>
            <person name="Binder M."/>
            <person name="Bloem J."/>
            <person name="Labutti K."/>
            <person name="Salamov A."/>
            <person name="Andreopoulos B."/>
            <person name="Baker S."/>
            <person name="Barry K."/>
            <person name="Bills G."/>
            <person name="Bluhm B."/>
            <person name="Cannon C."/>
            <person name="Castanera R."/>
            <person name="Culley D."/>
            <person name="Daum C."/>
            <person name="Ezra D."/>
            <person name="Gonzalez J."/>
            <person name="Henrissat B."/>
            <person name="Kuo A."/>
            <person name="Liang C."/>
            <person name="Lipzen A."/>
            <person name="Lutzoni F."/>
            <person name="Magnuson J."/>
            <person name="Mondo S."/>
            <person name="Nolan M."/>
            <person name="Ohm R."/>
            <person name="Pangilinan J."/>
            <person name="Park H.-J."/>
            <person name="Ramirez L."/>
            <person name="Alfaro M."/>
            <person name="Sun H."/>
            <person name="Tritt A."/>
            <person name="Yoshinaga Y."/>
            <person name="Zwiers L.-H."/>
            <person name="Turgeon B."/>
            <person name="Goodwin S."/>
            <person name="Spatafora J."/>
            <person name="Crous P."/>
            <person name="Grigoriev I."/>
        </authorList>
    </citation>
    <scope>NUCLEOTIDE SEQUENCE</scope>
    <source>
        <strain evidence="9">CBS 107.79</strain>
    </source>
</reference>
<dbReference type="Proteomes" id="UP000800036">
    <property type="component" value="Unassembled WGS sequence"/>
</dbReference>
<evidence type="ECO:0000256" key="2">
    <source>
        <dbReference type="ARBA" id="ARBA00022448"/>
    </source>
</evidence>
<protein>
    <submittedName>
        <fullName evidence="9">MFS general substrate transporter</fullName>
    </submittedName>
</protein>
<dbReference type="InterPro" id="IPR036259">
    <property type="entry name" value="MFS_trans_sf"/>
</dbReference>
<dbReference type="SUPFAM" id="SSF103473">
    <property type="entry name" value="MFS general substrate transporter"/>
    <property type="match status" value="1"/>
</dbReference>
<evidence type="ECO:0000256" key="3">
    <source>
        <dbReference type="ARBA" id="ARBA00022692"/>
    </source>
</evidence>
<dbReference type="OrthoDB" id="5086884at2759"/>
<feature type="transmembrane region" description="Helical" evidence="7">
    <location>
        <begin position="514"/>
        <end position="532"/>
    </location>
</feature>
<comment type="subcellular location">
    <subcellularLocation>
        <location evidence="1">Membrane</location>
        <topology evidence="1">Multi-pass membrane protein</topology>
    </subcellularLocation>
</comment>
<evidence type="ECO:0000313" key="10">
    <source>
        <dbReference type="Proteomes" id="UP000800036"/>
    </source>
</evidence>
<feature type="transmembrane region" description="Helical" evidence="7">
    <location>
        <begin position="457"/>
        <end position="482"/>
    </location>
</feature>
<evidence type="ECO:0000256" key="7">
    <source>
        <dbReference type="SAM" id="Phobius"/>
    </source>
</evidence>
<feature type="transmembrane region" description="Helical" evidence="7">
    <location>
        <begin position="61"/>
        <end position="89"/>
    </location>
</feature>
<sequence>MAPQSQNANRLQAQEISQSTTEKEAEIVQAQQPLGSQDRKDEEIVAQEELKPELPMSKARAIALVITVTAASFLNTLGVQSSVIILPTIGKALNIPDSRQQWIVSAYNLTFSCFLLLWGRLADVYGKKLIFVWGSIWITLTSLLVPVIPHEIGFDVFRGLQGLGAAAMVPTAIGILGTTFPPGKAKNYAFSCYGGGAPLGGVFGNIFGGVLGQYLEWKWVFWIFGILTAFVAVAAVYVIPPPPVKPEPKVKKAVDWIGGTIVTVGLIILLFALSEGNVVGWTTPWIGMLIGISILFLAAFGFWQYWLETKTNRQPLMKVSMFSNVRFSAANIIMLLFFTSFNNFLIYATYWFQDYQGLSIIQTTLRFIPTGVTGVLVAIATSQLLSRVRGDFILAFGTTCVALSSLLFAIPIPTTTSYWAYGFPAMVLAVCGADTLFPTLTLFVAKSLPAEDQALGGALVSMVGQFGRALGLAIATAIQMAVQAREKGVSVEELGEADVGVGDEALKDGIRGTAWFNCAIGVVALGCVGVFFRGAGKVGGKH</sequence>
<evidence type="ECO:0000256" key="6">
    <source>
        <dbReference type="SAM" id="MobiDB-lite"/>
    </source>
</evidence>
<keyword evidence="5 7" id="KW-0472">Membrane</keyword>
<feature type="transmembrane region" description="Helical" evidence="7">
    <location>
        <begin position="160"/>
        <end position="180"/>
    </location>
</feature>
<feature type="transmembrane region" description="Helical" evidence="7">
    <location>
        <begin position="219"/>
        <end position="241"/>
    </location>
</feature>
<dbReference type="PANTHER" id="PTHR42718:SF9">
    <property type="entry name" value="MAJOR FACILITATOR SUPERFAMILY MULTIDRUG TRANSPORTER MFSC"/>
    <property type="match status" value="1"/>
</dbReference>
<feature type="compositionally biased region" description="Polar residues" evidence="6">
    <location>
        <begin position="1"/>
        <end position="20"/>
    </location>
</feature>
<dbReference type="AlphaFoldDB" id="A0A6A5UI97"/>
<dbReference type="PANTHER" id="PTHR42718">
    <property type="entry name" value="MAJOR FACILITATOR SUPERFAMILY MULTIDRUG TRANSPORTER MFSC"/>
    <property type="match status" value="1"/>
</dbReference>
<feature type="transmembrane region" description="Helical" evidence="7">
    <location>
        <begin position="187"/>
        <end position="207"/>
    </location>
</feature>
<dbReference type="EMBL" id="ML976785">
    <property type="protein sequence ID" value="KAF1964508.1"/>
    <property type="molecule type" value="Genomic_DNA"/>
</dbReference>
<keyword evidence="4 7" id="KW-1133">Transmembrane helix</keyword>
<feature type="transmembrane region" description="Helical" evidence="7">
    <location>
        <begin position="392"/>
        <end position="412"/>
    </location>
</feature>
<dbReference type="Pfam" id="PF07690">
    <property type="entry name" value="MFS_1"/>
    <property type="match status" value="1"/>
</dbReference>
<feature type="transmembrane region" description="Helical" evidence="7">
    <location>
        <begin position="364"/>
        <end position="385"/>
    </location>
</feature>
<gene>
    <name evidence="9" type="ORF">BU23DRAFT_547427</name>
</gene>
<evidence type="ECO:0000259" key="8">
    <source>
        <dbReference type="PROSITE" id="PS50850"/>
    </source>
</evidence>